<evidence type="ECO:0000313" key="2">
    <source>
        <dbReference type="EMBL" id="SHO73974.1"/>
    </source>
</evidence>
<gene>
    <name evidence="2" type="ORF">SAMN05443547_2353</name>
</gene>
<sequence length="133" mass="15995">MLYKRLYIHTYSLALKSKSNNDTPWFISGLIIFLCLMFNIQSLFFFIGSFDGFEFLNEDNIYEIITIIFFSIIIFINYYSNNNYKKVYESYIKLNGVPRIWLSILTLFLYYSLSLFLLFLAAFYKNKDWIFSS</sequence>
<evidence type="ECO:0000313" key="3">
    <source>
        <dbReference type="Proteomes" id="UP000184611"/>
    </source>
</evidence>
<feature type="transmembrane region" description="Helical" evidence="1">
    <location>
        <begin position="100"/>
        <end position="124"/>
    </location>
</feature>
<reference evidence="3" key="1">
    <citation type="submission" date="2016-12" db="EMBL/GenBank/DDBJ databases">
        <authorList>
            <person name="Varghese N."/>
            <person name="Submissions S."/>
        </authorList>
    </citation>
    <scope>NUCLEOTIDE SEQUENCE [LARGE SCALE GENOMIC DNA]</scope>
    <source>
        <strain evidence="3">DSM 18830</strain>
    </source>
</reference>
<accession>A0A1M7ZYN8</accession>
<name>A0A1M7ZYN8_9FLAO</name>
<keyword evidence="1" id="KW-0472">Membrane</keyword>
<dbReference type="EMBL" id="FRYK01000005">
    <property type="protein sequence ID" value="SHO73974.1"/>
    <property type="molecule type" value="Genomic_DNA"/>
</dbReference>
<dbReference type="AlphaFoldDB" id="A0A1M7ZYN8"/>
<keyword evidence="1" id="KW-0812">Transmembrane</keyword>
<protein>
    <submittedName>
        <fullName evidence="2">Uncharacterized protein</fullName>
    </submittedName>
</protein>
<proteinExistence type="predicted"/>
<keyword evidence="3" id="KW-1185">Reference proteome</keyword>
<feature type="transmembrane region" description="Helical" evidence="1">
    <location>
        <begin position="60"/>
        <end position="80"/>
    </location>
</feature>
<feature type="transmembrane region" description="Helical" evidence="1">
    <location>
        <begin position="25"/>
        <end position="48"/>
    </location>
</feature>
<dbReference type="Proteomes" id="UP000184611">
    <property type="component" value="Unassembled WGS sequence"/>
</dbReference>
<keyword evidence="1" id="KW-1133">Transmembrane helix</keyword>
<organism evidence="2 3">
    <name type="scientific">Flavobacterium cucumis</name>
    <dbReference type="NCBI Taxonomy" id="416016"/>
    <lineage>
        <taxon>Bacteria</taxon>
        <taxon>Pseudomonadati</taxon>
        <taxon>Bacteroidota</taxon>
        <taxon>Flavobacteriia</taxon>
        <taxon>Flavobacteriales</taxon>
        <taxon>Flavobacteriaceae</taxon>
        <taxon>Flavobacterium</taxon>
    </lineage>
</organism>
<evidence type="ECO:0000256" key="1">
    <source>
        <dbReference type="SAM" id="Phobius"/>
    </source>
</evidence>
<dbReference type="STRING" id="416016.SAMN05443547_2353"/>